<reference evidence="2" key="1">
    <citation type="journal article" date="2021" name="bioRxiv">
        <title>Whole Genome Assembly and Annotation of Northern Wild Rice, Zizania palustris L., Supports a Whole Genome Duplication in the Zizania Genus.</title>
        <authorList>
            <person name="Haas M."/>
            <person name="Kono T."/>
            <person name="Macchietto M."/>
            <person name="Millas R."/>
            <person name="McGilp L."/>
            <person name="Shao M."/>
            <person name="Duquette J."/>
            <person name="Hirsch C.N."/>
            <person name="Kimball J."/>
        </authorList>
    </citation>
    <scope>NUCLEOTIDE SEQUENCE</scope>
    <source>
        <tissue evidence="2">Fresh leaf tissue</tissue>
    </source>
</reference>
<gene>
    <name evidence="2" type="ORF">GUJ93_ZPchr0006g40832</name>
</gene>
<dbReference type="OrthoDB" id="641444at2759"/>
<accession>A0A8J5S7Y2</accession>
<protein>
    <submittedName>
        <fullName evidence="2">Uncharacterized protein</fullName>
    </submittedName>
</protein>
<comment type="caution">
    <text evidence="2">The sequence shown here is derived from an EMBL/GenBank/DDBJ whole genome shotgun (WGS) entry which is preliminary data.</text>
</comment>
<sequence length="164" mass="18826">MAHISDIKLIRTDTTLDLSQKAEKVADGDGEAVVERRWRRRPGFTYRRCHRFRRGRAEAAEGRPRQNRGTTDNDTAGNAGHRRLFRRKKMVEELETRESRGRLPCMTEAQLRQEERGGERHAVAEDRELPRQVVAVRDQAQVSSRNLPRANGGFSTCLQISFEG</sequence>
<evidence type="ECO:0000256" key="1">
    <source>
        <dbReference type="SAM" id="MobiDB-lite"/>
    </source>
</evidence>
<feature type="compositionally biased region" description="Basic and acidic residues" evidence="1">
    <location>
        <begin position="55"/>
        <end position="64"/>
    </location>
</feature>
<dbReference type="PANTHER" id="PTHR34892">
    <property type="entry name" value="VACUOLAR ATP SYNTHASE CATALYTIC SUBUNIT-RELATED / V-ATPASE-RELATED / VACUOLAR PROTON PUMP-LIKE PROTEIN"/>
    <property type="match status" value="1"/>
</dbReference>
<dbReference type="EMBL" id="JAAALK010000283">
    <property type="protein sequence ID" value="KAG8070190.1"/>
    <property type="molecule type" value="Genomic_DNA"/>
</dbReference>
<reference evidence="2" key="2">
    <citation type="submission" date="2021-02" db="EMBL/GenBank/DDBJ databases">
        <authorList>
            <person name="Kimball J.A."/>
            <person name="Haas M.W."/>
            <person name="Macchietto M."/>
            <person name="Kono T."/>
            <person name="Duquette J."/>
            <person name="Shao M."/>
        </authorList>
    </citation>
    <scope>NUCLEOTIDE SEQUENCE</scope>
    <source>
        <tissue evidence="2">Fresh leaf tissue</tissue>
    </source>
</reference>
<organism evidence="2 3">
    <name type="scientific">Zizania palustris</name>
    <name type="common">Northern wild rice</name>
    <dbReference type="NCBI Taxonomy" id="103762"/>
    <lineage>
        <taxon>Eukaryota</taxon>
        <taxon>Viridiplantae</taxon>
        <taxon>Streptophyta</taxon>
        <taxon>Embryophyta</taxon>
        <taxon>Tracheophyta</taxon>
        <taxon>Spermatophyta</taxon>
        <taxon>Magnoliopsida</taxon>
        <taxon>Liliopsida</taxon>
        <taxon>Poales</taxon>
        <taxon>Poaceae</taxon>
        <taxon>BOP clade</taxon>
        <taxon>Oryzoideae</taxon>
        <taxon>Oryzeae</taxon>
        <taxon>Zizaniinae</taxon>
        <taxon>Zizania</taxon>
    </lineage>
</organism>
<feature type="compositionally biased region" description="Polar residues" evidence="1">
    <location>
        <begin position="67"/>
        <end position="76"/>
    </location>
</feature>
<dbReference type="Proteomes" id="UP000729402">
    <property type="component" value="Unassembled WGS sequence"/>
</dbReference>
<evidence type="ECO:0000313" key="2">
    <source>
        <dbReference type="EMBL" id="KAG8070190.1"/>
    </source>
</evidence>
<dbReference type="PANTHER" id="PTHR34892:SF2">
    <property type="entry name" value="VACUOLAR ATP SYNTHASE CATALYTIC SUBUNIT-RELATED _ V-ATPASE-RELATED _ VACUOLAR PROTON PUMP-LIKE PROTEIN"/>
    <property type="match status" value="1"/>
</dbReference>
<evidence type="ECO:0000313" key="3">
    <source>
        <dbReference type="Proteomes" id="UP000729402"/>
    </source>
</evidence>
<proteinExistence type="predicted"/>
<keyword evidence="3" id="KW-1185">Reference proteome</keyword>
<dbReference type="GO" id="GO:0005773">
    <property type="term" value="C:vacuole"/>
    <property type="evidence" value="ECO:0007669"/>
    <property type="project" value="TreeGrafter"/>
</dbReference>
<dbReference type="AlphaFoldDB" id="A0A8J5S7Y2"/>
<feature type="region of interest" description="Disordered" evidence="1">
    <location>
        <begin position="55"/>
        <end position="82"/>
    </location>
</feature>
<name>A0A8J5S7Y2_ZIZPA</name>